<dbReference type="PROSITE" id="PS50932">
    <property type="entry name" value="HTH_LACI_2"/>
    <property type="match status" value="1"/>
</dbReference>
<keyword evidence="3" id="KW-0804">Transcription</keyword>
<dbReference type="InterPro" id="IPR010982">
    <property type="entry name" value="Lambda_DNA-bd_dom_sf"/>
</dbReference>
<sequence length="341" mass="36140">MTRRPTLMSVAQLAGVSTPTVSKVLNGRDDVAPGTRSRVRQALDELGYESPVQRRMHQTGPALVDLVFDGLKTPYSIELLRGIIGHSAGQDVEIVLSQVTPAQLRRIDTGEWAARVAGSGRKGLILVTSEVSESQLREFDRHGVPVVVIDPLNPPRTGLVSVGATNWAGGKAATEHLIGLGHTRIAHMGGPAAAECSQARLHGFFAAMMAHGIPVDSDYLTDGSFDTATGVRAMERLLELDTPPTAVFAGNDAIALGALQVARSRGVRVPADMSIVGFDGTHLAEHAVPPLTSVAQPLQDMGRTALRTIIRLAGGESLESYHVELATELVIRESTAAPPDK</sequence>
<dbReference type="Proteomes" id="UP000539111">
    <property type="component" value="Unassembled WGS sequence"/>
</dbReference>
<accession>A0A7Z0ACN5</accession>
<dbReference type="SUPFAM" id="SSF47413">
    <property type="entry name" value="lambda repressor-like DNA-binding domains"/>
    <property type="match status" value="1"/>
</dbReference>
<dbReference type="GO" id="GO:0003700">
    <property type="term" value="F:DNA-binding transcription factor activity"/>
    <property type="evidence" value="ECO:0007669"/>
    <property type="project" value="TreeGrafter"/>
</dbReference>
<proteinExistence type="predicted"/>
<dbReference type="GO" id="GO:0000976">
    <property type="term" value="F:transcription cis-regulatory region binding"/>
    <property type="evidence" value="ECO:0007669"/>
    <property type="project" value="TreeGrafter"/>
</dbReference>
<dbReference type="SUPFAM" id="SSF53822">
    <property type="entry name" value="Periplasmic binding protein-like I"/>
    <property type="match status" value="1"/>
</dbReference>
<dbReference type="CDD" id="cd01392">
    <property type="entry name" value="HTH_LacI"/>
    <property type="match status" value="1"/>
</dbReference>
<dbReference type="InterPro" id="IPR000843">
    <property type="entry name" value="HTH_LacI"/>
</dbReference>
<dbReference type="RefSeq" id="WP_179426438.1">
    <property type="nucleotide sequence ID" value="NZ_JACBZP010000001.1"/>
</dbReference>
<evidence type="ECO:0000313" key="5">
    <source>
        <dbReference type="EMBL" id="NYI66831.1"/>
    </source>
</evidence>
<dbReference type="SMART" id="SM00354">
    <property type="entry name" value="HTH_LACI"/>
    <property type="match status" value="1"/>
</dbReference>
<evidence type="ECO:0000313" key="6">
    <source>
        <dbReference type="Proteomes" id="UP000539111"/>
    </source>
</evidence>
<dbReference type="Gene3D" id="1.10.260.40">
    <property type="entry name" value="lambda repressor-like DNA-binding domains"/>
    <property type="match status" value="1"/>
</dbReference>
<dbReference type="Pfam" id="PF00356">
    <property type="entry name" value="LacI"/>
    <property type="match status" value="1"/>
</dbReference>
<feature type="domain" description="HTH lacI-type" evidence="4">
    <location>
        <begin position="5"/>
        <end position="59"/>
    </location>
</feature>
<organism evidence="5 6">
    <name type="scientific">Spelaeicoccus albus</name>
    <dbReference type="NCBI Taxonomy" id="1280376"/>
    <lineage>
        <taxon>Bacteria</taxon>
        <taxon>Bacillati</taxon>
        <taxon>Actinomycetota</taxon>
        <taxon>Actinomycetes</taxon>
        <taxon>Micrococcales</taxon>
        <taxon>Brevibacteriaceae</taxon>
        <taxon>Spelaeicoccus</taxon>
    </lineage>
</organism>
<dbReference type="Pfam" id="PF13377">
    <property type="entry name" value="Peripla_BP_3"/>
    <property type="match status" value="1"/>
</dbReference>
<dbReference type="PANTHER" id="PTHR30146:SF153">
    <property type="entry name" value="LACTOSE OPERON REPRESSOR"/>
    <property type="match status" value="1"/>
</dbReference>
<evidence type="ECO:0000256" key="2">
    <source>
        <dbReference type="ARBA" id="ARBA00023125"/>
    </source>
</evidence>
<dbReference type="InterPro" id="IPR028082">
    <property type="entry name" value="Peripla_BP_I"/>
</dbReference>
<keyword evidence="1" id="KW-0805">Transcription regulation</keyword>
<keyword evidence="2" id="KW-0238">DNA-binding</keyword>
<reference evidence="5 6" key="1">
    <citation type="submission" date="2020-07" db="EMBL/GenBank/DDBJ databases">
        <title>Sequencing the genomes of 1000 actinobacteria strains.</title>
        <authorList>
            <person name="Klenk H.-P."/>
        </authorList>
    </citation>
    <scope>NUCLEOTIDE SEQUENCE [LARGE SCALE GENOMIC DNA]</scope>
    <source>
        <strain evidence="5 6">DSM 26341</strain>
    </source>
</reference>
<dbReference type="AlphaFoldDB" id="A0A7Z0ACN5"/>
<evidence type="ECO:0000256" key="1">
    <source>
        <dbReference type="ARBA" id="ARBA00023015"/>
    </source>
</evidence>
<comment type="caution">
    <text evidence="5">The sequence shown here is derived from an EMBL/GenBank/DDBJ whole genome shotgun (WGS) entry which is preliminary data.</text>
</comment>
<gene>
    <name evidence="5" type="ORF">BJY26_001137</name>
</gene>
<dbReference type="Gene3D" id="3.40.50.2300">
    <property type="match status" value="2"/>
</dbReference>
<evidence type="ECO:0000259" key="4">
    <source>
        <dbReference type="PROSITE" id="PS50932"/>
    </source>
</evidence>
<keyword evidence="6" id="KW-1185">Reference proteome</keyword>
<name>A0A7Z0ACN5_9MICO</name>
<dbReference type="EMBL" id="JACBZP010000001">
    <property type="protein sequence ID" value="NYI66831.1"/>
    <property type="molecule type" value="Genomic_DNA"/>
</dbReference>
<protein>
    <submittedName>
        <fullName evidence="5">LacI family transcriptional regulator</fullName>
    </submittedName>
</protein>
<evidence type="ECO:0000256" key="3">
    <source>
        <dbReference type="ARBA" id="ARBA00023163"/>
    </source>
</evidence>
<dbReference type="PANTHER" id="PTHR30146">
    <property type="entry name" value="LACI-RELATED TRANSCRIPTIONAL REPRESSOR"/>
    <property type="match status" value="1"/>
</dbReference>
<dbReference type="InterPro" id="IPR046335">
    <property type="entry name" value="LacI/GalR-like_sensor"/>
</dbReference>